<accession>A0A1Y3MIJ4</accession>
<organism evidence="2 3">
    <name type="scientific">Bacillus pseudomycoides</name>
    <dbReference type="NCBI Taxonomy" id="64104"/>
    <lineage>
        <taxon>Bacteria</taxon>
        <taxon>Bacillati</taxon>
        <taxon>Bacillota</taxon>
        <taxon>Bacilli</taxon>
        <taxon>Bacillales</taxon>
        <taxon>Bacillaceae</taxon>
        <taxon>Bacillus</taxon>
        <taxon>Bacillus cereus group</taxon>
    </lineage>
</organism>
<dbReference type="Pfam" id="PF14311">
    <property type="entry name" value="DUF4379"/>
    <property type="match status" value="1"/>
</dbReference>
<comment type="caution">
    <text evidence="2">The sequence shown here is derived from an EMBL/GenBank/DDBJ whole genome shotgun (WGS) entry which is preliminary data.</text>
</comment>
<dbReference type="AlphaFoldDB" id="A0A1Y3MIJ4"/>
<gene>
    <name evidence="2" type="ORF">BW425_04025</name>
</gene>
<protein>
    <recommendedName>
        <fullName evidence="1">Treble clef zinc finger domain-containing protein</fullName>
    </recommendedName>
</protein>
<reference evidence="2 3" key="1">
    <citation type="submission" date="2017-02" db="EMBL/GenBank/DDBJ databases">
        <title>Bacillus pseudomycoides isolate FSL K6-0042.</title>
        <authorList>
            <person name="Kovac J."/>
        </authorList>
    </citation>
    <scope>NUCLEOTIDE SEQUENCE [LARGE SCALE GENOMIC DNA]</scope>
    <source>
        <strain evidence="2 3">FSL K6-0042</strain>
    </source>
</reference>
<dbReference type="InterPro" id="IPR025487">
    <property type="entry name" value="DUF4379"/>
</dbReference>
<evidence type="ECO:0000313" key="3">
    <source>
        <dbReference type="Proteomes" id="UP000195321"/>
    </source>
</evidence>
<proteinExistence type="predicted"/>
<dbReference type="Proteomes" id="UP000195321">
    <property type="component" value="Unassembled WGS sequence"/>
</dbReference>
<dbReference type="EMBL" id="MWPX01000002">
    <property type="protein sequence ID" value="OUM50255.1"/>
    <property type="molecule type" value="Genomic_DNA"/>
</dbReference>
<evidence type="ECO:0000259" key="1">
    <source>
        <dbReference type="Pfam" id="PF14311"/>
    </source>
</evidence>
<dbReference type="RefSeq" id="WP_016114907.1">
    <property type="nucleotide sequence ID" value="NZ_CP189809.1"/>
</dbReference>
<sequence length="93" mass="11187">MKKSFYDWYIENNKEHLLAEWDHEQNEDLEIKEIGYGSNKNAWWIGRCNHQWISTIKNRVRGTGCPICYEANGRKIVHRRSLNKGINDLLYFE</sequence>
<feature type="domain" description="Treble clef zinc finger" evidence="1">
    <location>
        <begin position="17"/>
        <end position="69"/>
    </location>
</feature>
<evidence type="ECO:0000313" key="2">
    <source>
        <dbReference type="EMBL" id="OUM50255.1"/>
    </source>
</evidence>
<name>A0A1Y3MIJ4_9BACI</name>